<gene>
    <name evidence="3" type="ORF">SAMN05660206_11620</name>
</gene>
<proteinExistence type="predicted"/>
<keyword evidence="1" id="KW-0472">Membrane</keyword>
<keyword evidence="1" id="KW-0812">Transmembrane</keyword>
<sequence>MEQKSYLKKLDDDLWITKGARFAAHSRLMMKARISNITVGILTCYLIALGLLSVYNILEPHKVDANFLAFGSTAISILVLLFSQIEVANDYKVRAIQHHTCALKIAELHRKVKTFGMSGFPLEISEYDYVEKITKEYGELLANFDNHKTSDYNKFCSLHSKYFGLNYWQTTRFRSVYYIDIYWFYSVLIIAPLIGFCWLLIP</sequence>
<keyword evidence="1" id="KW-1133">Transmembrane helix</keyword>
<keyword evidence="4" id="KW-1185">Reference proteome</keyword>
<feature type="transmembrane region" description="Helical" evidence="1">
    <location>
        <begin position="34"/>
        <end position="55"/>
    </location>
</feature>
<dbReference type="Pfam" id="PF18160">
    <property type="entry name" value="SLATT_5"/>
    <property type="match status" value="1"/>
</dbReference>
<evidence type="ECO:0000259" key="2">
    <source>
        <dbReference type="Pfam" id="PF18160"/>
    </source>
</evidence>
<accession>A0A1I6VPX1</accession>
<dbReference type="EMBL" id="FOZZ01000016">
    <property type="protein sequence ID" value="SFT15772.1"/>
    <property type="molecule type" value="Genomic_DNA"/>
</dbReference>
<dbReference type="RefSeq" id="WP_093367485.1">
    <property type="nucleotide sequence ID" value="NZ_FOZZ01000016.1"/>
</dbReference>
<protein>
    <recommendedName>
        <fullName evidence="2">SMODS and SLOG-associating 2TM effector domain-containing protein</fullName>
    </recommendedName>
</protein>
<evidence type="ECO:0000313" key="3">
    <source>
        <dbReference type="EMBL" id="SFT15772.1"/>
    </source>
</evidence>
<feature type="transmembrane region" description="Helical" evidence="1">
    <location>
        <begin position="67"/>
        <end position="85"/>
    </location>
</feature>
<dbReference type="OrthoDB" id="7069355at2"/>
<name>A0A1I6VPX1_9SPHI</name>
<feature type="domain" description="SMODS and SLOG-associating 2TM effector" evidence="2">
    <location>
        <begin position="4"/>
        <end position="195"/>
    </location>
</feature>
<reference evidence="3 4" key="1">
    <citation type="submission" date="2016-10" db="EMBL/GenBank/DDBJ databases">
        <authorList>
            <person name="de Groot N.N."/>
        </authorList>
    </citation>
    <scope>NUCLEOTIDE SEQUENCE [LARGE SCALE GENOMIC DNA]</scope>
    <source>
        <strain evidence="3 4">DSM 22789</strain>
    </source>
</reference>
<evidence type="ECO:0000313" key="4">
    <source>
        <dbReference type="Proteomes" id="UP000198785"/>
    </source>
</evidence>
<dbReference type="AlphaFoldDB" id="A0A1I6VPX1"/>
<organism evidence="3 4">
    <name type="scientific">Sphingobacterium wenxiniae</name>
    <dbReference type="NCBI Taxonomy" id="683125"/>
    <lineage>
        <taxon>Bacteria</taxon>
        <taxon>Pseudomonadati</taxon>
        <taxon>Bacteroidota</taxon>
        <taxon>Sphingobacteriia</taxon>
        <taxon>Sphingobacteriales</taxon>
        <taxon>Sphingobacteriaceae</taxon>
        <taxon>Sphingobacterium</taxon>
    </lineage>
</organism>
<evidence type="ECO:0000256" key="1">
    <source>
        <dbReference type="SAM" id="Phobius"/>
    </source>
</evidence>
<dbReference type="STRING" id="683125.SAMN05660206_11620"/>
<dbReference type="InterPro" id="IPR041115">
    <property type="entry name" value="SLATT_5"/>
</dbReference>
<dbReference type="NCBIfam" id="NF033631">
    <property type="entry name" value="SLATT_5"/>
    <property type="match status" value="1"/>
</dbReference>
<feature type="transmembrane region" description="Helical" evidence="1">
    <location>
        <begin position="182"/>
        <end position="201"/>
    </location>
</feature>
<dbReference type="Proteomes" id="UP000198785">
    <property type="component" value="Unassembled WGS sequence"/>
</dbReference>